<evidence type="ECO:0000313" key="4">
    <source>
        <dbReference type="Proteomes" id="UP000501812"/>
    </source>
</evidence>
<dbReference type="SMART" id="SM00014">
    <property type="entry name" value="acidPPc"/>
    <property type="match status" value="1"/>
</dbReference>
<dbReference type="Pfam" id="PF01569">
    <property type="entry name" value="PAP2"/>
    <property type="match status" value="1"/>
</dbReference>
<feature type="domain" description="Phosphatidic acid phosphatase type 2/haloperoxidase" evidence="2">
    <location>
        <begin position="98"/>
        <end position="214"/>
    </location>
</feature>
<evidence type="ECO:0000256" key="1">
    <source>
        <dbReference type="SAM" id="Phobius"/>
    </source>
</evidence>
<dbReference type="RefSeq" id="WP_169456128.1">
    <property type="nucleotide sequence ID" value="NZ_CP051774.1"/>
</dbReference>
<feature type="transmembrane region" description="Helical" evidence="1">
    <location>
        <begin position="72"/>
        <end position="93"/>
    </location>
</feature>
<evidence type="ECO:0000259" key="2">
    <source>
        <dbReference type="SMART" id="SM00014"/>
    </source>
</evidence>
<dbReference type="PANTHER" id="PTHR14969:SF13">
    <property type="entry name" value="AT30094P"/>
    <property type="match status" value="1"/>
</dbReference>
<feature type="transmembrane region" description="Helical" evidence="1">
    <location>
        <begin position="172"/>
        <end position="193"/>
    </location>
</feature>
<name>A0A858RLJ4_9BACT</name>
<keyword evidence="4" id="KW-1185">Reference proteome</keyword>
<dbReference type="AlphaFoldDB" id="A0A858RLJ4"/>
<dbReference type="PANTHER" id="PTHR14969">
    <property type="entry name" value="SPHINGOSINE-1-PHOSPHATE PHOSPHOHYDROLASE"/>
    <property type="match status" value="1"/>
</dbReference>
<dbReference type="CDD" id="cd03392">
    <property type="entry name" value="PAP2_like_2"/>
    <property type="match status" value="1"/>
</dbReference>
<keyword evidence="1" id="KW-0472">Membrane</keyword>
<keyword evidence="1" id="KW-0812">Transmembrane</keyword>
<dbReference type="Proteomes" id="UP000501812">
    <property type="component" value="Chromosome"/>
</dbReference>
<feature type="transmembrane region" description="Helical" evidence="1">
    <location>
        <begin position="100"/>
        <end position="119"/>
    </location>
</feature>
<sequence length="227" mass="24839">MPRSFPWLDRALVPLLVLLVLGGIGLFIEIALEVRENETRRLDESLLLMMREPGNPSDPIGSDRIEEMARDLTALGGLTLLTGVTLVATGVALFADRWRLALLGVASVLGGTLVMNLLKHGFDRPRPNLVEHHTVVHNASFPSGHSMMAAMVYLTLGILLARTQPRKRVRAFIVVISILITILVGVSRVYLGVHWPTDVVAGWALGGAWAVMFWLLAMKVDPQSPAK</sequence>
<organism evidence="3 4">
    <name type="scientific">Luteolibacter luteus</name>
    <dbReference type="NCBI Taxonomy" id="2728835"/>
    <lineage>
        <taxon>Bacteria</taxon>
        <taxon>Pseudomonadati</taxon>
        <taxon>Verrucomicrobiota</taxon>
        <taxon>Verrucomicrobiia</taxon>
        <taxon>Verrucomicrobiales</taxon>
        <taxon>Verrucomicrobiaceae</taxon>
        <taxon>Luteolibacter</taxon>
    </lineage>
</organism>
<accession>A0A858RLJ4</accession>
<dbReference type="SUPFAM" id="SSF48317">
    <property type="entry name" value="Acid phosphatase/Vanadium-dependent haloperoxidase"/>
    <property type="match status" value="1"/>
</dbReference>
<dbReference type="EMBL" id="CP051774">
    <property type="protein sequence ID" value="QJE97702.1"/>
    <property type="molecule type" value="Genomic_DNA"/>
</dbReference>
<dbReference type="InterPro" id="IPR000326">
    <property type="entry name" value="PAP2/HPO"/>
</dbReference>
<protein>
    <submittedName>
        <fullName evidence="3">Phosphatase PAP2 family protein</fullName>
    </submittedName>
</protein>
<feature type="transmembrane region" description="Helical" evidence="1">
    <location>
        <begin position="12"/>
        <end position="32"/>
    </location>
</feature>
<feature type="transmembrane region" description="Helical" evidence="1">
    <location>
        <begin position="139"/>
        <end position="160"/>
    </location>
</feature>
<keyword evidence="1" id="KW-1133">Transmembrane helix</keyword>
<proteinExistence type="predicted"/>
<gene>
    <name evidence="3" type="ORF">HHL09_18580</name>
</gene>
<feature type="transmembrane region" description="Helical" evidence="1">
    <location>
        <begin position="199"/>
        <end position="217"/>
    </location>
</feature>
<evidence type="ECO:0000313" key="3">
    <source>
        <dbReference type="EMBL" id="QJE97702.1"/>
    </source>
</evidence>
<dbReference type="InterPro" id="IPR036938">
    <property type="entry name" value="PAP2/HPO_sf"/>
</dbReference>
<dbReference type="KEGG" id="luo:HHL09_18580"/>
<dbReference type="Gene3D" id="1.20.144.10">
    <property type="entry name" value="Phosphatidic acid phosphatase type 2/haloperoxidase"/>
    <property type="match status" value="2"/>
</dbReference>
<reference evidence="3 4" key="1">
    <citation type="submission" date="2020-04" db="EMBL/GenBank/DDBJ databases">
        <title>Luteolibacter sp. G-1-1-1 isolated from soil.</title>
        <authorList>
            <person name="Dahal R.H."/>
        </authorList>
    </citation>
    <scope>NUCLEOTIDE SEQUENCE [LARGE SCALE GENOMIC DNA]</scope>
    <source>
        <strain evidence="3 4">G-1-1-1</strain>
    </source>
</reference>